<dbReference type="Proteomes" id="UP000265663">
    <property type="component" value="Unassembled WGS sequence"/>
</dbReference>
<name>A0A3M7M0V5_9PLEO</name>
<keyword evidence="4" id="KW-1185">Reference proteome</keyword>
<dbReference type="InterPro" id="IPR050317">
    <property type="entry name" value="Plant_Fungal_Acyltransferase"/>
</dbReference>
<dbReference type="PANTHER" id="PTHR31642">
    <property type="entry name" value="TRICHOTHECENE 3-O-ACETYLTRANSFERASE"/>
    <property type="match status" value="1"/>
</dbReference>
<dbReference type="InterPro" id="IPR023213">
    <property type="entry name" value="CAT-like_dom_sf"/>
</dbReference>
<evidence type="ECO:0000256" key="1">
    <source>
        <dbReference type="ARBA" id="ARBA00022679"/>
    </source>
</evidence>
<evidence type="ECO:0000313" key="3">
    <source>
        <dbReference type="EMBL" id="RMZ68044.1"/>
    </source>
</evidence>
<dbReference type="InterPro" id="IPR054710">
    <property type="entry name" value="Tri101-like_N"/>
</dbReference>
<protein>
    <submittedName>
        <fullName evidence="3">Trichothecene 3-o-acetyltransferase</fullName>
    </submittedName>
</protein>
<gene>
    <name evidence="3" type="ORF">GMOD_00004200</name>
</gene>
<keyword evidence="1 3" id="KW-0808">Transferase</keyword>
<dbReference type="GO" id="GO:0044550">
    <property type="term" value="P:secondary metabolite biosynthetic process"/>
    <property type="evidence" value="ECO:0007669"/>
    <property type="project" value="TreeGrafter"/>
</dbReference>
<dbReference type="GO" id="GO:0016747">
    <property type="term" value="F:acyltransferase activity, transferring groups other than amino-acyl groups"/>
    <property type="evidence" value="ECO:0007669"/>
    <property type="project" value="TreeGrafter"/>
</dbReference>
<dbReference type="AlphaFoldDB" id="A0A3M7M0V5"/>
<evidence type="ECO:0000259" key="2">
    <source>
        <dbReference type="Pfam" id="PF22664"/>
    </source>
</evidence>
<dbReference type="Pfam" id="PF22664">
    <property type="entry name" value="TRI-like_N"/>
    <property type="match status" value="1"/>
</dbReference>
<proteinExistence type="predicted"/>
<organism evidence="3 4">
    <name type="scientific">Pyrenophora seminiperda CCB06</name>
    <dbReference type="NCBI Taxonomy" id="1302712"/>
    <lineage>
        <taxon>Eukaryota</taxon>
        <taxon>Fungi</taxon>
        <taxon>Dikarya</taxon>
        <taxon>Ascomycota</taxon>
        <taxon>Pezizomycotina</taxon>
        <taxon>Dothideomycetes</taxon>
        <taxon>Pleosporomycetidae</taxon>
        <taxon>Pleosporales</taxon>
        <taxon>Pleosporineae</taxon>
        <taxon>Pleosporaceae</taxon>
        <taxon>Pyrenophora</taxon>
    </lineage>
</organism>
<reference evidence="3 4" key="1">
    <citation type="journal article" date="2014" name="PLoS ONE">
        <title>De novo Genome Assembly of the Fungal Plant Pathogen Pyrenophora semeniperda.</title>
        <authorList>
            <person name="Soliai M.M."/>
            <person name="Meyer S.E."/>
            <person name="Udall J.A."/>
            <person name="Elzinga D.E."/>
            <person name="Hermansen R.A."/>
            <person name="Bodily P.M."/>
            <person name="Hart A.A."/>
            <person name="Coleman C.E."/>
        </authorList>
    </citation>
    <scope>NUCLEOTIDE SEQUENCE [LARGE SCALE GENOMIC DNA]</scope>
    <source>
        <strain evidence="3 4">CCB06</strain>
        <tissue evidence="3">Mycelium</tissue>
    </source>
</reference>
<sequence>MPASGHKELELSFIDQQPHIRVYNRSYIIFHFPDLKLADAATGALHTGFKEVLKQYPYLAGTVGMPDISSERLQVLYPDPINIDAETTRVFTTSFDAAHNGQFNYDKLARCSFLPEHLPASVFCPKLVKYHPGLDDGDHFGIQATSLRKGPLPAFATQASFIPNGLVLSLWLYHAVSDGAGTARILEVWSNAVQAMRYTTNPCFSVLNMPRSGKHPEDLLSARRSLAMQASHPCLPETQAVNRYPLRSKNDYEVVTKMFRFSSSAIKAFSETLSEAIGSHISCFSTLAAIIWAHILRARLPVMIASGNTQSALAIVVDLRRCMEARFSSPDYVGNLVLASISRWNVPRTERVAHADAVVPLRELVVGLDVDRRIDTSPIIPGPTPQEKDVKYLAAFASQISDTTHAVNQEWVTTQLSQVLTNPSTAQQAQLEYANGPDLYITSWMYMGTDTQWFIPGTSSSQASAMRRAAWVSEGGITVLPRKADRDGVVGAAYEVMISLAEADMEAFEKGVNDSGWLLMGNGNGWLRAAL</sequence>
<accession>A0A3M7M0V5</accession>
<dbReference type="EMBL" id="KE747814">
    <property type="protein sequence ID" value="RMZ68044.1"/>
    <property type="molecule type" value="Genomic_DNA"/>
</dbReference>
<dbReference type="OrthoDB" id="1862401at2759"/>
<evidence type="ECO:0000313" key="4">
    <source>
        <dbReference type="Proteomes" id="UP000265663"/>
    </source>
</evidence>
<dbReference type="Gene3D" id="3.30.559.10">
    <property type="entry name" value="Chloramphenicol acetyltransferase-like domain"/>
    <property type="match status" value="2"/>
</dbReference>
<feature type="domain" description="Trichothecene 3-O-acetyltransferase-like N-terminal" evidence="2">
    <location>
        <begin position="23"/>
        <end position="192"/>
    </location>
</feature>
<dbReference type="PANTHER" id="PTHR31642:SF310">
    <property type="entry name" value="FATTY ALCOHOL:CAFFEOYL-COA ACYLTRANSFERASE"/>
    <property type="match status" value="1"/>
</dbReference>